<sequence length="38" mass="4566">MRFLKFSKTCLSQIERTPLYEDTFFTKFIADSMLSVDR</sequence>
<evidence type="ECO:0000313" key="2">
    <source>
        <dbReference type="Proteomes" id="UP000509371"/>
    </source>
</evidence>
<dbReference type="KEGG" id="mpri:MP3633_2945"/>
<accession>A0A859CZP7</accession>
<organism evidence="1 2">
    <name type="scientific">Marinomonas primoryensis</name>
    <dbReference type="NCBI Taxonomy" id="178399"/>
    <lineage>
        <taxon>Bacteria</taxon>
        <taxon>Pseudomonadati</taxon>
        <taxon>Pseudomonadota</taxon>
        <taxon>Gammaproteobacteria</taxon>
        <taxon>Oceanospirillales</taxon>
        <taxon>Oceanospirillaceae</taxon>
        <taxon>Marinomonas</taxon>
    </lineage>
</organism>
<dbReference type="EMBL" id="CP054301">
    <property type="protein sequence ID" value="QKK81672.1"/>
    <property type="molecule type" value="Genomic_DNA"/>
</dbReference>
<dbReference type="Proteomes" id="UP000509371">
    <property type="component" value="Chromosome"/>
</dbReference>
<evidence type="ECO:0000313" key="1">
    <source>
        <dbReference type="EMBL" id="QKK81672.1"/>
    </source>
</evidence>
<protein>
    <submittedName>
        <fullName evidence="1">Uncharacterized protein</fullName>
    </submittedName>
</protein>
<name>A0A859CZP7_9GAMM</name>
<gene>
    <name evidence="1" type="ORF">MP3633_2945</name>
</gene>
<reference evidence="1 2" key="1">
    <citation type="submission" date="2020-06" db="EMBL/GenBank/DDBJ databases">
        <authorList>
            <person name="Voronona O.L."/>
            <person name="Aksenova E.I."/>
            <person name="Kunda M.S."/>
            <person name="Semenov A.N."/>
            <person name="Ryzhova N."/>
        </authorList>
    </citation>
    <scope>NUCLEOTIDE SEQUENCE [LARGE SCALE GENOMIC DNA]</scope>
    <source>
        <strain evidence="1 2">MPKMM3633</strain>
    </source>
</reference>
<dbReference type="AlphaFoldDB" id="A0A859CZP7"/>
<proteinExistence type="predicted"/>